<keyword evidence="3 5" id="KW-0697">Rotamase</keyword>
<evidence type="ECO:0000256" key="1">
    <source>
        <dbReference type="ARBA" id="ARBA00000971"/>
    </source>
</evidence>
<comment type="caution">
    <text evidence="9">The sequence shown here is derived from an EMBL/GenBank/DDBJ whole genome shotgun (WGS) entry which is preliminary data.</text>
</comment>
<dbReference type="InterPro" id="IPR044609">
    <property type="entry name" value="FKBP2/11"/>
</dbReference>
<feature type="region of interest" description="Disordered" evidence="6">
    <location>
        <begin position="1"/>
        <end position="45"/>
    </location>
</feature>
<dbReference type="InterPro" id="IPR046357">
    <property type="entry name" value="PPIase_dom_sf"/>
</dbReference>
<keyword evidence="7" id="KW-0472">Membrane</keyword>
<organism evidence="9 10">
    <name type="scientific">Actinomadura macrotermitis</name>
    <dbReference type="NCBI Taxonomy" id="2585200"/>
    <lineage>
        <taxon>Bacteria</taxon>
        <taxon>Bacillati</taxon>
        <taxon>Actinomycetota</taxon>
        <taxon>Actinomycetes</taxon>
        <taxon>Streptosporangiales</taxon>
        <taxon>Thermomonosporaceae</taxon>
        <taxon>Actinomadura</taxon>
    </lineage>
</organism>
<keyword evidence="7" id="KW-1133">Transmembrane helix</keyword>
<feature type="domain" description="PPIase FKBP-type" evidence="8">
    <location>
        <begin position="124"/>
        <end position="219"/>
    </location>
</feature>
<dbReference type="GO" id="GO:0003755">
    <property type="term" value="F:peptidyl-prolyl cis-trans isomerase activity"/>
    <property type="evidence" value="ECO:0007669"/>
    <property type="project" value="UniProtKB-KW"/>
</dbReference>
<dbReference type="Pfam" id="PF00254">
    <property type="entry name" value="FKBP_C"/>
    <property type="match status" value="2"/>
</dbReference>
<evidence type="ECO:0000259" key="8">
    <source>
        <dbReference type="PROSITE" id="PS50059"/>
    </source>
</evidence>
<evidence type="ECO:0000313" key="10">
    <source>
        <dbReference type="Proteomes" id="UP000487268"/>
    </source>
</evidence>
<dbReference type="EC" id="5.2.1.8" evidence="2 5"/>
<name>A0A7K0C091_9ACTN</name>
<keyword evidence="7" id="KW-0812">Transmembrane</keyword>
<keyword evidence="10" id="KW-1185">Reference proteome</keyword>
<protein>
    <recommendedName>
        <fullName evidence="2 5">peptidylprolyl isomerase</fullName>
        <ecNumber evidence="2 5">5.2.1.8</ecNumber>
    </recommendedName>
</protein>
<dbReference type="SUPFAM" id="SSF54534">
    <property type="entry name" value="FKBP-like"/>
    <property type="match status" value="2"/>
</dbReference>
<dbReference type="Proteomes" id="UP000487268">
    <property type="component" value="Unassembled WGS sequence"/>
</dbReference>
<dbReference type="PANTHER" id="PTHR45779">
    <property type="entry name" value="PEPTIDYLPROLYL ISOMERASE"/>
    <property type="match status" value="1"/>
</dbReference>
<evidence type="ECO:0000313" key="9">
    <source>
        <dbReference type="EMBL" id="MQY06502.1"/>
    </source>
</evidence>
<keyword evidence="4 5" id="KW-0413">Isomerase</keyword>
<dbReference type="RefSeq" id="WP_153535797.1">
    <property type="nucleotide sequence ID" value="NZ_WEGH01000003.1"/>
</dbReference>
<evidence type="ECO:0000256" key="2">
    <source>
        <dbReference type="ARBA" id="ARBA00013194"/>
    </source>
</evidence>
<dbReference type="AlphaFoldDB" id="A0A7K0C091"/>
<evidence type="ECO:0000256" key="5">
    <source>
        <dbReference type="PROSITE-ProRule" id="PRU00277"/>
    </source>
</evidence>
<dbReference type="PANTHER" id="PTHR45779:SF7">
    <property type="entry name" value="PEPTIDYLPROLYL ISOMERASE"/>
    <property type="match status" value="1"/>
</dbReference>
<dbReference type="InterPro" id="IPR001179">
    <property type="entry name" value="PPIase_FKBP_dom"/>
</dbReference>
<evidence type="ECO:0000256" key="3">
    <source>
        <dbReference type="ARBA" id="ARBA00023110"/>
    </source>
</evidence>
<gene>
    <name evidence="9" type="ORF">ACRB68_45920</name>
</gene>
<feature type="compositionally biased region" description="Basic and acidic residues" evidence="6">
    <location>
        <begin position="1"/>
        <end position="13"/>
    </location>
</feature>
<evidence type="ECO:0000256" key="6">
    <source>
        <dbReference type="SAM" id="MobiDB-lite"/>
    </source>
</evidence>
<proteinExistence type="predicted"/>
<dbReference type="OrthoDB" id="25996at2"/>
<evidence type="ECO:0000256" key="4">
    <source>
        <dbReference type="ARBA" id="ARBA00023235"/>
    </source>
</evidence>
<sequence length="370" mass="38490">MSEDDKPRGEPAVKAKLPNAKNIRSPEFTPHGISAGRGSGPRPSALTAAQAKKRKQVGIAVGVVAVLAVAGGTTYYLTRPGPQIKVTGAFAKELKVSIPKDLQPGNKLKVTTPVKGNGAKISEGDTIFAKYAFYQWGKGDGKKSTSKEVNSSFKEPQVRPLVIGKSGVKGVDKGMVGQTAGSRVVLQIPPSQGFGEQAEQVGLGPKDSVVFGMDVLAVVPKNATPSGTEQKLTDKNLPKVEAGKPGEAPKVTVPKVDAPDKLQIKPLVVGTGPALVKGDNAVVNYQGQLWRDGKVFDSSWQSGAAAQFPIGTGGTVPGFDKGLLGQKVGSRVLLVLPPKEGYGDKGNPQAGIKGTDTLVFVVDIISVFAK</sequence>
<dbReference type="Gene3D" id="3.10.50.40">
    <property type="match status" value="2"/>
</dbReference>
<comment type="catalytic activity">
    <reaction evidence="1 5">
        <text>[protein]-peptidylproline (omega=180) = [protein]-peptidylproline (omega=0)</text>
        <dbReference type="Rhea" id="RHEA:16237"/>
        <dbReference type="Rhea" id="RHEA-COMP:10747"/>
        <dbReference type="Rhea" id="RHEA-COMP:10748"/>
        <dbReference type="ChEBI" id="CHEBI:83833"/>
        <dbReference type="ChEBI" id="CHEBI:83834"/>
        <dbReference type="EC" id="5.2.1.8"/>
    </reaction>
</comment>
<dbReference type="EMBL" id="WEGH01000003">
    <property type="protein sequence ID" value="MQY06502.1"/>
    <property type="molecule type" value="Genomic_DNA"/>
</dbReference>
<dbReference type="PROSITE" id="PS50059">
    <property type="entry name" value="FKBP_PPIASE"/>
    <property type="match status" value="2"/>
</dbReference>
<evidence type="ECO:0000256" key="7">
    <source>
        <dbReference type="SAM" id="Phobius"/>
    </source>
</evidence>
<accession>A0A7K0C091</accession>
<reference evidence="9 10" key="1">
    <citation type="submission" date="2019-10" db="EMBL/GenBank/DDBJ databases">
        <title>Actinomadura rubteroloni sp. nov. and Actinomadura macrotermitis sp. nov., isolated from the gut of fungus growing-termite Macrotermes natalensis.</title>
        <authorList>
            <person name="Benndorf R."/>
            <person name="Martin K."/>
            <person name="Kuefner M."/>
            <person name="De Beer W."/>
            <person name="Kaster A.-K."/>
            <person name="Vollmers J."/>
            <person name="Poulsen M."/>
            <person name="Beemelmanns C."/>
        </authorList>
    </citation>
    <scope>NUCLEOTIDE SEQUENCE [LARGE SCALE GENOMIC DNA]</scope>
    <source>
        <strain evidence="9 10">RB68</strain>
    </source>
</reference>
<feature type="transmembrane region" description="Helical" evidence="7">
    <location>
        <begin position="57"/>
        <end position="77"/>
    </location>
</feature>
<feature type="domain" description="PPIase FKBP-type" evidence="8">
    <location>
        <begin position="278"/>
        <end position="368"/>
    </location>
</feature>